<accession>A0A0F9H9H9</accession>
<proteinExistence type="predicted"/>
<comment type="caution">
    <text evidence="1">The sequence shown here is derived from an EMBL/GenBank/DDBJ whole genome shotgun (WGS) entry which is preliminary data.</text>
</comment>
<sequence>MIDFIYKFFIKVEYYGDIEIKLNINGAFHEWVDLNTGNKFKQLYIEPIEKKINVELIPSYKLKIVSDIFNPIFNGFGIMEEELEDFYHSLKLKLDKTNKISS</sequence>
<gene>
    <name evidence="1" type="ORF">LCGC14_1730780</name>
</gene>
<dbReference type="EMBL" id="LAZR01015703">
    <property type="protein sequence ID" value="KKM07754.1"/>
    <property type="molecule type" value="Genomic_DNA"/>
</dbReference>
<name>A0A0F9H9H9_9ZZZZ</name>
<evidence type="ECO:0000313" key="1">
    <source>
        <dbReference type="EMBL" id="KKM07754.1"/>
    </source>
</evidence>
<protein>
    <submittedName>
        <fullName evidence="1">Uncharacterized protein</fullName>
    </submittedName>
</protein>
<dbReference type="AlphaFoldDB" id="A0A0F9H9H9"/>
<organism evidence="1">
    <name type="scientific">marine sediment metagenome</name>
    <dbReference type="NCBI Taxonomy" id="412755"/>
    <lineage>
        <taxon>unclassified sequences</taxon>
        <taxon>metagenomes</taxon>
        <taxon>ecological metagenomes</taxon>
    </lineage>
</organism>
<reference evidence="1" key="1">
    <citation type="journal article" date="2015" name="Nature">
        <title>Complex archaea that bridge the gap between prokaryotes and eukaryotes.</title>
        <authorList>
            <person name="Spang A."/>
            <person name="Saw J.H."/>
            <person name="Jorgensen S.L."/>
            <person name="Zaremba-Niedzwiedzka K."/>
            <person name="Martijn J."/>
            <person name="Lind A.E."/>
            <person name="van Eijk R."/>
            <person name="Schleper C."/>
            <person name="Guy L."/>
            <person name="Ettema T.J."/>
        </authorList>
    </citation>
    <scope>NUCLEOTIDE SEQUENCE</scope>
</reference>